<accession>A0A3N1GNJ7</accession>
<feature type="region of interest" description="Disordered" evidence="1">
    <location>
        <begin position="36"/>
        <end position="59"/>
    </location>
</feature>
<dbReference type="SUPFAM" id="SSF56219">
    <property type="entry name" value="DNase I-like"/>
    <property type="match status" value="1"/>
</dbReference>
<dbReference type="PANTHER" id="PTHR42834:SF1">
    <property type="entry name" value="ENDONUCLEASE_EXONUCLEASE_PHOSPHATASE FAMILY PROTEIN (AFU_ORTHOLOGUE AFUA_3G09210)"/>
    <property type="match status" value="1"/>
</dbReference>
<evidence type="ECO:0000256" key="2">
    <source>
        <dbReference type="SAM" id="SignalP"/>
    </source>
</evidence>
<dbReference type="Proteomes" id="UP000271683">
    <property type="component" value="Unassembled WGS sequence"/>
</dbReference>
<evidence type="ECO:0000313" key="3">
    <source>
        <dbReference type="EMBL" id="ROP31781.1"/>
    </source>
</evidence>
<dbReference type="InterPro" id="IPR038081">
    <property type="entry name" value="CalX-like_sf"/>
</dbReference>
<dbReference type="Gene3D" id="3.60.10.10">
    <property type="entry name" value="Endonuclease/exonuclease/phosphatase"/>
    <property type="match status" value="1"/>
</dbReference>
<dbReference type="CDD" id="cd04486">
    <property type="entry name" value="YhcR_OBF_like"/>
    <property type="match status" value="1"/>
</dbReference>
<dbReference type="InterPro" id="IPR036691">
    <property type="entry name" value="Endo/exonu/phosph_ase_sf"/>
</dbReference>
<gene>
    <name evidence="3" type="ORF">EDD30_4705</name>
</gene>
<feature type="signal peptide" evidence="2">
    <location>
        <begin position="1"/>
        <end position="26"/>
    </location>
</feature>
<protein>
    <recommendedName>
        <fullName evidence="5">Endonuclease</fullName>
    </recommendedName>
</protein>
<dbReference type="Gene3D" id="2.60.40.2030">
    <property type="match status" value="1"/>
</dbReference>
<organism evidence="3 4">
    <name type="scientific">Couchioplanes caeruleus</name>
    <dbReference type="NCBI Taxonomy" id="56438"/>
    <lineage>
        <taxon>Bacteria</taxon>
        <taxon>Bacillati</taxon>
        <taxon>Actinomycetota</taxon>
        <taxon>Actinomycetes</taxon>
        <taxon>Micromonosporales</taxon>
        <taxon>Micromonosporaceae</taxon>
        <taxon>Couchioplanes</taxon>
    </lineage>
</organism>
<evidence type="ECO:0000256" key="1">
    <source>
        <dbReference type="SAM" id="MobiDB-lite"/>
    </source>
</evidence>
<proteinExistence type="predicted"/>
<dbReference type="SUPFAM" id="SSF141072">
    <property type="entry name" value="CalX-like"/>
    <property type="match status" value="1"/>
</dbReference>
<evidence type="ECO:0008006" key="5">
    <source>
        <dbReference type="Google" id="ProtNLM"/>
    </source>
</evidence>
<evidence type="ECO:0000313" key="4">
    <source>
        <dbReference type="Proteomes" id="UP000271683"/>
    </source>
</evidence>
<name>A0A3N1GNJ7_9ACTN</name>
<dbReference type="AlphaFoldDB" id="A0A3N1GNJ7"/>
<comment type="caution">
    <text evidence="3">The sequence shown here is derived from an EMBL/GenBank/DDBJ whole genome shotgun (WGS) entry which is preliminary data.</text>
</comment>
<dbReference type="EMBL" id="RJKL01000001">
    <property type="protein sequence ID" value="ROP31781.1"/>
    <property type="molecule type" value="Genomic_DNA"/>
</dbReference>
<sequence length="804" mass="84212">MRTTRILNILAISALTAALLPGVAHAADEPLSVGAVQGNTESAPRTHRSPLANTSGNGASTAQYEVRGVVTQRTLARTAAGADQHGFFLQSRKGTEDGNPASSDGIFVFMGTFTSLIGGYVPTVGDEIVIKAKVVEYFSMTQLSSASLVTKLASDVPMNEVQIDEAAPPANAAEADLFWERHEGMQLRVPTGAGVVSGRNVFSGTADSEIWVVDADDALLDRADPYARRLFRDSHPLDDDPARFDNGNGNRILIGPMGVKAAAADNSALLPAAKTFDTLSTDAVGGVSYGFNKYSVQPAAAAFTAGADPSKNNPPKPAKRSTEFAVSTYNVENLYDFRDDPFDGCDFTGNSGCPGVRPPFDYVPASEAEYTGKLGNLADQIVNSLHSPDVILAQEAEDQDICTISGDALSCGSTDNADGQPDTLQDLALTVKKAGGPAYAAAYDRTGADARGITAAFLYRTDRLSLATAAADHPILGSAPQVEYRGAALAGNADVSNPKALNAVLPADVDRSTGVDGSNVYTRAPQVALFDVKVAPGATDHFRLWAISNHFSSGPDGRVGQRREQAAYGAAIATAIEKSDEHARIALGGDLNVFPRPDEPTPAKPADQLGPLYDAGLHSLWDNLVADAPASAYSYVFDGQAQTLDHLFVNDALHGDLIEMRAAHINADWAADDEANGSKGSSDHDPQVARFQSKAALTLADASVAEGNSGTTALAFPVKLSRPLSQPLTVCATAVPGTAWPIIDFDPYLGCKTIAAGASGVKFTVKVRGDRIKEANEAFTLVFAGLGDVRQADLSATGTIKNDD</sequence>
<keyword evidence="2" id="KW-0732">Signal</keyword>
<reference evidence="3 4" key="1">
    <citation type="submission" date="2018-11" db="EMBL/GenBank/DDBJ databases">
        <title>Sequencing the genomes of 1000 actinobacteria strains.</title>
        <authorList>
            <person name="Klenk H.-P."/>
        </authorList>
    </citation>
    <scope>NUCLEOTIDE SEQUENCE [LARGE SCALE GENOMIC DNA]</scope>
    <source>
        <strain evidence="3 4">DSM 43634</strain>
    </source>
</reference>
<dbReference type="PANTHER" id="PTHR42834">
    <property type="entry name" value="ENDONUCLEASE/EXONUCLEASE/PHOSPHATASE FAMILY PROTEIN (AFU_ORTHOLOGUE AFUA_3G09210)"/>
    <property type="match status" value="1"/>
</dbReference>
<feature type="chain" id="PRO_5017921299" description="Endonuclease" evidence="2">
    <location>
        <begin position="27"/>
        <end position="804"/>
    </location>
</feature>